<dbReference type="VEuPathDB" id="FungiDB:BO97DRAFT_232488"/>
<feature type="chain" id="PRO_5017317830" evidence="1">
    <location>
        <begin position="18"/>
        <end position="485"/>
    </location>
</feature>
<dbReference type="EMBL" id="KZ824323">
    <property type="protein sequence ID" value="RAL07875.1"/>
    <property type="molecule type" value="Genomic_DNA"/>
</dbReference>
<dbReference type="Gene3D" id="3.20.20.80">
    <property type="entry name" value="Glycosidases"/>
    <property type="match status" value="1"/>
</dbReference>
<proteinExistence type="predicted"/>
<name>A0A395HKY4_ASPHC</name>
<evidence type="ECO:0000256" key="1">
    <source>
        <dbReference type="SAM" id="SignalP"/>
    </source>
</evidence>
<dbReference type="Pfam" id="PF03659">
    <property type="entry name" value="Glyco_hydro_71"/>
    <property type="match status" value="1"/>
</dbReference>
<organism evidence="2 3">
    <name type="scientific">Aspergillus homomorphus (strain CBS 101889)</name>
    <dbReference type="NCBI Taxonomy" id="1450537"/>
    <lineage>
        <taxon>Eukaryota</taxon>
        <taxon>Fungi</taxon>
        <taxon>Dikarya</taxon>
        <taxon>Ascomycota</taxon>
        <taxon>Pezizomycotina</taxon>
        <taxon>Eurotiomycetes</taxon>
        <taxon>Eurotiomycetidae</taxon>
        <taxon>Eurotiales</taxon>
        <taxon>Aspergillaceae</taxon>
        <taxon>Aspergillus</taxon>
        <taxon>Aspergillus subgen. Circumdati</taxon>
    </lineage>
</organism>
<dbReference type="InterPro" id="IPR051130">
    <property type="entry name" value="Mito_struct-func_regulator"/>
</dbReference>
<dbReference type="GeneID" id="37195021"/>
<evidence type="ECO:0000313" key="2">
    <source>
        <dbReference type="EMBL" id="RAL07875.1"/>
    </source>
</evidence>
<dbReference type="RefSeq" id="XP_025547029.1">
    <property type="nucleotide sequence ID" value="XM_025690732.1"/>
</dbReference>
<feature type="signal peptide" evidence="1">
    <location>
        <begin position="1"/>
        <end position="17"/>
    </location>
</feature>
<dbReference type="GO" id="GO:0051118">
    <property type="term" value="F:glucan endo-1,3-alpha-glucosidase activity"/>
    <property type="evidence" value="ECO:0007669"/>
    <property type="project" value="InterPro"/>
</dbReference>
<dbReference type="STRING" id="1450537.A0A395HKY4"/>
<accession>A0A395HKY4</accession>
<dbReference type="PANTHER" id="PTHR43173:SF33">
    <property type="entry name" value="ASCUS WALL ENDO-1,3-ALPHA-GLUCANASE-RELATED"/>
    <property type="match status" value="1"/>
</dbReference>
<dbReference type="InterPro" id="IPR005197">
    <property type="entry name" value="Glyco_hydro_71"/>
</dbReference>
<protein>
    <submittedName>
        <fullName evidence="2">Glycoside hydrolase</fullName>
    </submittedName>
</protein>
<gene>
    <name evidence="2" type="ORF">BO97DRAFT_232488</name>
</gene>
<dbReference type="Proteomes" id="UP000248961">
    <property type="component" value="Unassembled WGS sequence"/>
</dbReference>
<sequence length="485" mass="53483">MALILALVIALACHAQAKAVFAHFMLANSQNFTLDDWKEDITLAQAAKIDAFALNTGYGGPYTGQLLNDAFAVAAELDFKLFLSLDYSGDGRWPQDQVIKWLGNYTKLPAYYKHNGEKPLVSTFEGYEAQGDWTNIKKKVDCFFMPDWSSILPEQLASSNVTDGLMSWSAWPDGTAPMNTSMDERYQSALRSTGGTDKPYIMPVSPWFYTNMVRYNKNWVWQGDDLWYKRWDQVVDIEPEYVEILTWNDFGESHYIGPIHEHDLGTFTSGGAPYDYAIGMPHDGWRAFLPYVIDRYKTGAGSATVDQEGLVTWYRLTPSWACSDGKTTGNTATQAQHTYPPGEVLKDEIFFSALLDSAANLTVSIGDEEAEIIAWSDMPAGGNGAPGLYFGSVPMDNRIGEVNVTLTRDGQALAQVLGQPISTQCGSNNLTNWNAWVGSNMTDPSANGSNSKDSGAAAWSSRSPLQQPAVLISGLIVWLGLWLVI</sequence>
<evidence type="ECO:0000313" key="3">
    <source>
        <dbReference type="Proteomes" id="UP000248961"/>
    </source>
</evidence>
<dbReference type="CDD" id="cd11577">
    <property type="entry name" value="GH71"/>
    <property type="match status" value="1"/>
</dbReference>
<keyword evidence="3" id="KW-1185">Reference proteome</keyword>
<keyword evidence="1" id="KW-0732">Signal</keyword>
<dbReference type="OrthoDB" id="1046782at2759"/>
<keyword evidence="2" id="KW-0378">Hydrolase</keyword>
<dbReference type="PANTHER" id="PTHR43173">
    <property type="entry name" value="ABC1 FAMILY PROTEIN"/>
    <property type="match status" value="1"/>
</dbReference>
<dbReference type="AlphaFoldDB" id="A0A395HKY4"/>
<reference evidence="2 3" key="1">
    <citation type="submission" date="2018-02" db="EMBL/GenBank/DDBJ databases">
        <title>The genomes of Aspergillus section Nigri reveals drivers in fungal speciation.</title>
        <authorList>
            <consortium name="DOE Joint Genome Institute"/>
            <person name="Vesth T.C."/>
            <person name="Nybo J."/>
            <person name="Theobald S."/>
            <person name="Brandl J."/>
            <person name="Frisvad J.C."/>
            <person name="Nielsen K.F."/>
            <person name="Lyhne E.K."/>
            <person name="Kogle M.E."/>
            <person name="Kuo A."/>
            <person name="Riley R."/>
            <person name="Clum A."/>
            <person name="Nolan M."/>
            <person name="Lipzen A."/>
            <person name="Salamov A."/>
            <person name="Henrissat B."/>
            <person name="Wiebenga A."/>
            <person name="De vries R.P."/>
            <person name="Grigoriev I.V."/>
            <person name="Mortensen U.H."/>
            <person name="Andersen M.R."/>
            <person name="Baker S.E."/>
        </authorList>
    </citation>
    <scope>NUCLEOTIDE SEQUENCE [LARGE SCALE GENOMIC DNA]</scope>
    <source>
        <strain evidence="2 3">CBS 101889</strain>
    </source>
</reference>